<dbReference type="InterPro" id="IPR058924">
    <property type="entry name" value="AGPR_dimerisation_dom"/>
</dbReference>
<dbReference type="PROSITE" id="PS01224">
    <property type="entry name" value="ARGC"/>
    <property type="match status" value="1"/>
</dbReference>
<evidence type="ECO:0000256" key="5">
    <source>
        <dbReference type="ARBA" id="ARBA00023002"/>
    </source>
</evidence>
<dbReference type="CDD" id="cd23934">
    <property type="entry name" value="AGPR_1_C"/>
    <property type="match status" value="1"/>
</dbReference>
<keyword evidence="2 7" id="KW-0055">Arginine biosynthesis</keyword>
<gene>
    <name evidence="7" type="primary">argC</name>
    <name evidence="10" type="ORF">EM808_03645</name>
</gene>
<dbReference type="CDD" id="cd17895">
    <property type="entry name" value="AGPR_1_N"/>
    <property type="match status" value="1"/>
</dbReference>
<evidence type="ECO:0000256" key="8">
    <source>
        <dbReference type="PROSITE-ProRule" id="PRU10010"/>
    </source>
</evidence>
<organism evidence="10 11">
    <name type="scientific">Niallia taxi</name>
    <dbReference type="NCBI Taxonomy" id="2499688"/>
    <lineage>
        <taxon>Bacteria</taxon>
        <taxon>Bacillati</taxon>
        <taxon>Bacillota</taxon>
        <taxon>Bacilli</taxon>
        <taxon>Bacillales</taxon>
        <taxon>Bacillaceae</taxon>
        <taxon>Niallia</taxon>
    </lineage>
</organism>
<comment type="function">
    <text evidence="7">Catalyzes the NADPH-dependent reduction of N-acetyl-5-glutamyl phosphate to yield N-acetyl-L-glutamate 5-semialdehyde.</text>
</comment>
<dbReference type="InterPro" id="IPR036291">
    <property type="entry name" value="NAD(P)-bd_dom_sf"/>
</dbReference>
<evidence type="ECO:0000313" key="10">
    <source>
        <dbReference type="EMBL" id="RVT67585.1"/>
    </source>
</evidence>
<comment type="catalytic activity">
    <reaction evidence="6 7">
        <text>N-acetyl-L-glutamate 5-semialdehyde + phosphate + NADP(+) = N-acetyl-L-glutamyl 5-phosphate + NADPH + H(+)</text>
        <dbReference type="Rhea" id="RHEA:21588"/>
        <dbReference type="ChEBI" id="CHEBI:15378"/>
        <dbReference type="ChEBI" id="CHEBI:29123"/>
        <dbReference type="ChEBI" id="CHEBI:43474"/>
        <dbReference type="ChEBI" id="CHEBI:57783"/>
        <dbReference type="ChEBI" id="CHEBI:57936"/>
        <dbReference type="ChEBI" id="CHEBI:58349"/>
        <dbReference type="EC" id="1.2.1.38"/>
    </reaction>
</comment>
<keyword evidence="4 7" id="KW-0521">NADP</keyword>
<evidence type="ECO:0000256" key="4">
    <source>
        <dbReference type="ARBA" id="ARBA00022857"/>
    </source>
</evidence>
<evidence type="ECO:0000256" key="6">
    <source>
        <dbReference type="ARBA" id="ARBA00050557"/>
    </source>
</evidence>
<dbReference type="PANTHER" id="PTHR32338:SF10">
    <property type="entry name" value="N-ACETYL-GAMMA-GLUTAMYL-PHOSPHATE REDUCTASE, CHLOROPLASTIC-RELATED"/>
    <property type="match status" value="1"/>
</dbReference>
<dbReference type="EC" id="1.2.1.38" evidence="7"/>
<evidence type="ECO:0000256" key="3">
    <source>
        <dbReference type="ARBA" id="ARBA00022605"/>
    </source>
</evidence>
<reference evidence="10 11" key="1">
    <citation type="submission" date="2019-01" db="EMBL/GenBank/DDBJ databases">
        <title>Bacillus sp. M5HDSG1-1, whole genome shotgun sequence.</title>
        <authorList>
            <person name="Tuo L."/>
        </authorList>
    </citation>
    <scope>NUCLEOTIDE SEQUENCE [LARGE SCALE GENOMIC DNA]</scope>
    <source>
        <strain evidence="10 11">M5HDSG1-1</strain>
    </source>
</reference>
<name>A0A437KHP2_9BACI</name>
<dbReference type="EMBL" id="RZTZ01000001">
    <property type="protein sequence ID" value="RVT67585.1"/>
    <property type="molecule type" value="Genomic_DNA"/>
</dbReference>
<feature type="active site" evidence="7 8">
    <location>
        <position position="148"/>
    </location>
</feature>
<dbReference type="InterPro" id="IPR000534">
    <property type="entry name" value="Semialdehyde_DH_NAD-bd"/>
</dbReference>
<keyword evidence="3 7" id="KW-0028">Amino-acid biosynthesis</keyword>
<dbReference type="Gene3D" id="3.30.360.10">
    <property type="entry name" value="Dihydrodipicolinate Reductase, domain 2"/>
    <property type="match status" value="1"/>
</dbReference>
<keyword evidence="11" id="KW-1185">Reference proteome</keyword>
<evidence type="ECO:0000256" key="2">
    <source>
        <dbReference type="ARBA" id="ARBA00022571"/>
    </source>
</evidence>
<dbReference type="GO" id="GO:0070401">
    <property type="term" value="F:NADP+ binding"/>
    <property type="evidence" value="ECO:0007669"/>
    <property type="project" value="InterPro"/>
</dbReference>
<dbReference type="UniPathway" id="UPA00068">
    <property type="reaction ID" value="UER00108"/>
</dbReference>
<dbReference type="SUPFAM" id="SSF51735">
    <property type="entry name" value="NAD(P)-binding Rossmann-fold domains"/>
    <property type="match status" value="1"/>
</dbReference>
<evidence type="ECO:0000313" key="11">
    <source>
        <dbReference type="Proteomes" id="UP000288024"/>
    </source>
</evidence>
<comment type="subcellular location">
    <subcellularLocation>
        <location evidence="7">Cytoplasm</location>
    </subcellularLocation>
</comment>
<protein>
    <recommendedName>
        <fullName evidence="7">N-acetyl-gamma-glutamyl-phosphate reductase</fullName>
        <shortName evidence="7">AGPR</shortName>
        <ecNumber evidence="7">1.2.1.38</ecNumber>
    </recommendedName>
    <alternativeName>
        <fullName evidence="7">N-acetyl-glutamate semialdehyde dehydrogenase</fullName>
        <shortName evidence="7">NAGSA dehydrogenase</shortName>
    </alternativeName>
</protein>
<feature type="domain" description="Semialdehyde dehydrogenase NAD-binding" evidence="9">
    <location>
        <begin position="2"/>
        <end position="140"/>
    </location>
</feature>
<dbReference type="Pfam" id="PF01118">
    <property type="entry name" value="Semialdhyde_dh"/>
    <property type="match status" value="1"/>
</dbReference>
<dbReference type="GO" id="GO:0006526">
    <property type="term" value="P:L-arginine biosynthetic process"/>
    <property type="evidence" value="ECO:0007669"/>
    <property type="project" value="UniProtKB-UniRule"/>
</dbReference>
<dbReference type="HAMAP" id="MF_00150">
    <property type="entry name" value="ArgC_type1"/>
    <property type="match status" value="1"/>
</dbReference>
<evidence type="ECO:0000256" key="1">
    <source>
        <dbReference type="ARBA" id="ARBA00004862"/>
    </source>
</evidence>
<comment type="similarity">
    <text evidence="7">Belongs to the NAGSA dehydrogenase family. Type 1 subfamily.</text>
</comment>
<dbReference type="GO" id="GO:0003942">
    <property type="term" value="F:N-acetyl-gamma-glutamyl-phosphate reductase activity"/>
    <property type="evidence" value="ECO:0007669"/>
    <property type="project" value="UniProtKB-UniRule"/>
</dbReference>
<dbReference type="Gene3D" id="3.40.50.720">
    <property type="entry name" value="NAD(P)-binding Rossmann-like Domain"/>
    <property type="match status" value="1"/>
</dbReference>
<dbReference type="SMART" id="SM00859">
    <property type="entry name" value="Semialdhyde_dh"/>
    <property type="match status" value="1"/>
</dbReference>
<keyword evidence="5 7" id="KW-0560">Oxidoreductase</keyword>
<evidence type="ECO:0000259" key="9">
    <source>
        <dbReference type="SMART" id="SM00859"/>
    </source>
</evidence>
<dbReference type="RefSeq" id="WP_127735977.1">
    <property type="nucleotide sequence ID" value="NZ_RZTZ01000001.1"/>
</dbReference>
<dbReference type="GO" id="GO:0005737">
    <property type="term" value="C:cytoplasm"/>
    <property type="evidence" value="ECO:0007669"/>
    <property type="project" value="UniProtKB-SubCell"/>
</dbReference>
<sequence length="344" mass="38124">MKAAIIGTTGYGGAELMRVLANHPEFSIHSVHTTRDEVPVWNEYPHLYSIVENKLEKVDSEAIAANCDVVFFATPSGVSSKLISEFADKQIKIVDLSGDMRLRNLDDYQTWYKKQPAPKEVVNKFVYGLSEWNKENIATADWLSNPGCYPTATLLGLAPVIKEDIVKPDSIIIDAKSGISGAGRTPSRGTMLAEMNENLKIYKVNEHQHIPEIEQQLTDWNASIGPVTFSTHLLPVNRGIMATIYASLQKESTIEQVHTLFMDAYKDKPFVRVRPIGNFPSIKEVSGSNYCDIGLQLDERTGRLTIIATIDNLMKGAAGQAVQNANIMFGIDECTGLNFVPMYP</sequence>
<dbReference type="NCBIfam" id="TIGR01850">
    <property type="entry name" value="argC"/>
    <property type="match status" value="1"/>
</dbReference>
<dbReference type="AlphaFoldDB" id="A0A437KHP2"/>
<proteinExistence type="inferred from homology"/>
<dbReference type="Pfam" id="PF22698">
    <property type="entry name" value="Semialdhyde_dhC_1"/>
    <property type="match status" value="1"/>
</dbReference>
<dbReference type="InterPro" id="IPR023013">
    <property type="entry name" value="AGPR_AS"/>
</dbReference>
<dbReference type="InterPro" id="IPR050085">
    <property type="entry name" value="AGPR"/>
</dbReference>
<dbReference type="InterPro" id="IPR000706">
    <property type="entry name" value="AGPR_type-1"/>
</dbReference>
<evidence type="ECO:0000256" key="7">
    <source>
        <dbReference type="HAMAP-Rule" id="MF_00150"/>
    </source>
</evidence>
<dbReference type="FunFam" id="3.30.360.10:FF:000014">
    <property type="entry name" value="N-acetyl-gamma-glutamyl-phosphate reductase"/>
    <property type="match status" value="1"/>
</dbReference>
<comment type="pathway">
    <text evidence="1 7">Amino-acid biosynthesis; L-arginine biosynthesis; N(2)-acetyl-L-ornithine from L-glutamate: step 3/4.</text>
</comment>
<dbReference type="PANTHER" id="PTHR32338">
    <property type="entry name" value="N-ACETYL-GAMMA-GLUTAMYL-PHOSPHATE REDUCTASE, CHLOROPLASTIC-RELATED-RELATED"/>
    <property type="match status" value="1"/>
</dbReference>
<comment type="caution">
    <text evidence="10">The sequence shown here is derived from an EMBL/GenBank/DDBJ whole genome shotgun (WGS) entry which is preliminary data.</text>
</comment>
<accession>A0A437KHP2</accession>
<keyword evidence="7" id="KW-0963">Cytoplasm</keyword>
<dbReference type="SUPFAM" id="SSF55347">
    <property type="entry name" value="Glyceraldehyde-3-phosphate dehydrogenase-like, C-terminal domain"/>
    <property type="match status" value="1"/>
</dbReference>
<dbReference type="Proteomes" id="UP000288024">
    <property type="component" value="Unassembled WGS sequence"/>
</dbReference>
<dbReference type="GO" id="GO:0051287">
    <property type="term" value="F:NAD binding"/>
    <property type="evidence" value="ECO:0007669"/>
    <property type="project" value="InterPro"/>
</dbReference>